<reference evidence="17" key="1">
    <citation type="submission" date="2022-07" db="EMBL/GenBank/DDBJ databases">
        <authorList>
            <person name="Trinca V."/>
            <person name="Uliana J.V.C."/>
            <person name="Torres T.T."/>
            <person name="Ward R.J."/>
            <person name="Monesi N."/>
        </authorList>
    </citation>
    <scope>NUCLEOTIDE SEQUENCE</scope>
    <source>
        <strain evidence="17">HSMRA1968</strain>
        <tissue evidence="17">Whole embryos</tissue>
    </source>
</reference>
<dbReference type="SUPFAM" id="SSF56784">
    <property type="entry name" value="HAD-like"/>
    <property type="match status" value="1"/>
</dbReference>
<dbReference type="PROSITE" id="PS01229">
    <property type="entry name" value="COF_2"/>
    <property type="match status" value="1"/>
</dbReference>
<dbReference type="SFLD" id="SFLDG00002">
    <property type="entry name" value="C1.7:_P-type_atpase_like"/>
    <property type="match status" value="1"/>
</dbReference>
<dbReference type="InterPro" id="IPR001757">
    <property type="entry name" value="P_typ_ATPase"/>
</dbReference>
<feature type="transmembrane region" description="Helical" evidence="13">
    <location>
        <begin position="469"/>
        <end position="488"/>
    </location>
</feature>
<keyword evidence="4 13" id="KW-0812">Transmembrane</keyword>
<feature type="transmembrane region" description="Helical" evidence="13">
    <location>
        <begin position="55"/>
        <end position="75"/>
    </location>
</feature>
<dbReference type="FunFam" id="3.40.1110.10:FF:000026">
    <property type="entry name" value="Cation-transporting ATPase"/>
    <property type="match status" value="1"/>
</dbReference>
<keyword evidence="8 13" id="KW-0460">Magnesium</keyword>
<dbReference type="GO" id="GO:0019829">
    <property type="term" value="F:ATPase-coupled monoatomic cation transmembrane transporter activity"/>
    <property type="evidence" value="ECO:0007669"/>
    <property type="project" value="UniProtKB-UniRule"/>
</dbReference>
<accession>A0A9Q0N1K2</accession>
<dbReference type="EC" id="7.2.2.-" evidence="13"/>
<name>A0A9Q0N1K2_9DIPT</name>
<evidence type="ECO:0000256" key="12">
    <source>
        <dbReference type="ARBA" id="ARBA00049360"/>
    </source>
</evidence>
<evidence type="ECO:0000259" key="14">
    <source>
        <dbReference type="Pfam" id="PF00122"/>
    </source>
</evidence>
<evidence type="ECO:0000256" key="3">
    <source>
        <dbReference type="ARBA" id="ARBA00022553"/>
    </source>
</evidence>
<keyword evidence="9 13" id="KW-1278">Translocase</keyword>
<dbReference type="InterPro" id="IPR023299">
    <property type="entry name" value="ATPase_P-typ_cyto_dom_N"/>
</dbReference>
<dbReference type="Gene3D" id="2.70.150.10">
    <property type="entry name" value="Calcium-transporting ATPase, cytoplasmic transduction domain A"/>
    <property type="match status" value="1"/>
</dbReference>
<keyword evidence="6 13" id="KW-0547">Nucleotide-binding</keyword>
<keyword evidence="3" id="KW-0597">Phosphoprotein</keyword>
<comment type="subcellular location">
    <subcellularLocation>
        <location evidence="1 13">Membrane</location>
        <topology evidence="1 13">Multi-pass membrane protein</topology>
    </subcellularLocation>
</comment>
<keyword evidence="10 13" id="KW-1133">Transmembrane helix</keyword>
<sequence>MFPFGRRAQSLQKKDIENIEQTSELLKETNPKSSHAILNQGEDDEMVIIGYQRSLVKTVICWFGFIVTLGLLRLVMHWWKHWFLIATHESCPLEYAKKVLVSEHYEGKHTIHYVKDVITLNADTMKAMQLEREKWVDLVPLESSTDDLPANLSIHFQGGIFKTLDSIRIFKCKQLRYIWDSQTNSFVKLKGLDHNVSSVVLHQQKGLSKQDQYGRRLAYGYNKISIPLYTVWKLLFLEMLNPFYVFQVFSVCLWFAYNYYYYAAVIVLMSGFGVIMSIIQTRKNQVALYSTVMNTDSANVVDGDGKTKLVETKYLVPGDILDIPSSGCTMTCDAVLLSGNCILDESMLTGESVPVTKTPLPCRRDLMFDPKEHARHVLFSGTKVIQTRYIGTEKVLAVIINTGNITAKGGLVRSILYPPPVDYKFEQDSYKFIMLLALIAGFGFVYTLVTKIMRGVPGRKIAIESLDLITIAVPPALPAAMSVGRLYAQRRLEKMNIYCISPRSINVAGSIDCVCFDKTGTLTEDGMDMWGVVPKTSTNYFQIPLREVDRLPYDHFLFGMVTCHSITIMNGELKGDPLDLKMFESTGWLLEEANVSDDTKYDLLFPTTVKPPKDAKFTVNNSENDDGTINSMDIGIVREFAFTSSLQRMSVVTRKLMDKNFNVYCKGSPEMILTLCKLDTIPIDFHSKLDEFAQQGYRIIAVAHKPLNPKMTYAKVQRVSREKIECDLEFQGFVVLENRLKADTISIIGSLQAANIRTIMVTGDNILTALSVARDCDMITKGQSVITVNARPHPTKPDTYELFYNLNGTRPVMLPFAVNMSDGDLGDGAATIGCNSIAQTPNGYGGDYCLMTNSNSVASLEMDTCTQTTNVTQRDVEGGYKEKNIDAYDDEDPLELVPELPSNNYRFAMTGETWAIIRDYFPDLLPKFVTRGTVFARMSPEQKQSLVLELQAVGYYVAMCGDGANDCGALKAAHTGISLSEAESSVASPFTSKSPTIACVPNIIKQGRAALVTSVGIFKYMAAYSLIQFLSVLLLYSIDSNLTDIQFLYIDLFMISVFAFFFGRTEAYDGPLVKQTPLSSLVSLSPVASLILHLLLVVAFQVGGWFHLQAQEWFVPFTFHGEKKNACWENYTTFSISSFQYATLAFIFSKGKPYRKSIVTNYGFMTAILVNVAFCIWLILDPPDFLISAFELIMPPDKTFRVYIIFYGIANFFLSLFVEEIIIEKLFMRRFRYRFHNIEKSRRKYLAIENYLRQHPSWPPLSLYQNYLPTTEKDMSVQGQTFAEIYVETGVDNELPFDQNNKKTATILTKTECCLSDCMDFSKKVFNVVNYGLNQQITLQFISFYI</sequence>
<dbReference type="Gene3D" id="1.20.1110.10">
    <property type="entry name" value="Calcium-transporting ATPase, transmembrane domain"/>
    <property type="match status" value="1"/>
</dbReference>
<dbReference type="FunFam" id="2.70.150.10:FF:000067">
    <property type="entry name" value="Cation-transporting ATPase"/>
    <property type="match status" value="1"/>
</dbReference>
<dbReference type="Pfam" id="PF00690">
    <property type="entry name" value="Cation_ATPase_N"/>
    <property type="match status" value="1"/>
</dbReference>
<dbReference type="SUPFAM" id="SSF81653">
    <property type="entry name" value="Calcium ATPase, transduction domain A"/>
    <property type="match status" value="1"/>
</dbReference>
<dbReference type="GO" id="GO:0016887">
    <property type="term" value="F:ATP hydrolysis activity"/>
    <property type="evidence" value="ECO:0007669"/>
    <property type="project" value="InterPro"/>
</dbReference>
<evidence type="ECO:0000256" key="9">
    <source>
        <dbReference type="ARBA" id="ARBA00022967"/>
    </source>
</evidence>
<keyword evidence="7 13" id="KW-0067">ATP-binding</keyword>
<dbReference type="InterPro" id="IPR008250">
    <property type="entry name" value="ATPase_P-typ_transduc_dom_A_sf"/>
</dbReference>
<evidence type="ECO:0000256" key="7">
    <source>
        <dbReference type="ARBA" id="ARBA00022840"/>
    </source>
</evidence>
<feature type="domain" description="P5B-type ATPase N-terminal" evidence="16">
    <location>
        <begin position="42"/>
        <end position="180"/>
    </location>
</feature>
<comment type="catalytic activity">
    <reaction evidence="12 13">
        <text>ATP + H2O = ADP + phosphate + H(+)</text>
        <dbReference type="Rhea" id="RHEA:13065"/>
        <dbReference type="ChEBI" id="CHEBI:15377"/>
        <dbReference type="ChEBI" id="CHEBI:15378"/>
        <dbReference type="ChEBI" id="CHEBI:30616"/>
        <dbReference type="ChEBI" id="CHEBI:43474"/>
        <dbReference type="ChEBI" id="CHEBI:456216"/>
    </reaction>
</comment>
<dbReference type="Pfam" id="PF13246">
    <property type="entry name" value="Cation_ATPase"/>
    <property type="match status" value="1"/>
</dbReference>
<gene>
    <name evidence="17" type="primary">W08D2.5</name>
    <name evidence="17" type="ORF">Bhyg_06888</name>
</gene>
<dbReference type="Pfam" id="PF00122">
    <property type="entry name" value="E1-E2_ATPase"/>
    <property type="match status" value="1"/>
</dbReference>
<evidence type="ECO:0000256" key="13">
    <source>
        <dbReference type="RuleBase" id="RU362082"/>
    </source>
</evidence>
<evidence type="ECO:0000259" key="15">
    <source>
        <dbReference type="Pfam" id="PF00690"/>
    </source>
</evidence>
<dbReference type="NCBIfam" id="TIGR01657">
    <property type="entry name" value="P-ATPase-V"/>
    <property type="match status" value="1"/>
</dbReference>
<evidence type="ECO:0000256" key="11">
    <source>
        <dbReference type="ARBA" id="ARBA00023136"/>
    </source>
</evidence>
<dbReference type="OrthoDB" id="48943at2759"/>
<dbReference type="PRINTS" id="PR00119">
    <property type="entry name" value="CATATPASE"/>
</dbReference>
<dbReference type="FunFam" id="3.40.50.1000:FF:000068">
    <property type="entry name" value="Cation-transporting ATPase"/>
    <property type="match status" value="1"/>
</dbReference>
<organism evidence="17 18">
    <name type="scientific">Pseudolycoriella hygida</name>
    <dbReference type="NCBI Taxonomy" id="35572"/>
    <lineage>
        <taxon>Eukaryota</taxon>
        <taxon>Metazoa</taxon>
        <taxon>Ecdysozoa</taxon>
        <taxon>Arthropoda</taxon>
        <taxon>Hexapoda</taxon>
        <taxon>Insecta</taxon>
        <taxon>Pterygota</taxon>
        <taxon>Neoptera</taxon>
        <taxon>Endopterygota</taxon>
        <taxon>Diptera</taxon>
        <taxon>Nematocera</taxon>
        <taxon>Sciaroidea</taxon>
        <taxon>Sciaridae</taxon>
        <taxon>Pseudolycoriella</taxon>
    </lineage>
</organism>
<dbReference type="PANTHER" id="PTHR45630:SF8">
    <property type="entry name" value="CATION-TRANSPORTING ATPASE"/>
    <property type="match status" value="1"/>
</dbReference>
<dbReference type="GO" id="GO:0016020">
    <property type="term" value="C:membrane"/>
    <property type="evidence" value="ECO:0007669"/>
    <property type="project" value="UniProtKB-SubCell"/>
</dbReference>
<feature type="domain" description="Cation-transporting P-type ATPase N-terminal" evidence="15">
    <location>
        <begin position="203"/>
        <end position="254"/>
    </location>
</feature>
<evidence type="ECO:0000256" key="4">
    <source>
        <dbReference type="ARBA" id="ARBA00022692"/>
    </source>
</evidence>
<dbReference type="InterPro" id="IPR047819">
    <property type="entry name" value="P5A-ATPase_N"/>
</dbReference>
<feature type="transmembrane region" description="Helical" evidence="13">
    <location>
        <begin position="432"/>
        <end position="449"/>
    </location>
</feature>
<dbReference type="Gene3D" id="3.40.1110.10">
    <property type="entry name" value="Calcium-transporting ATPase, cytoplasmic domain N"/>
    <property type="match status" value="1"/>
</dbReference>
<evidence type="ECO:0000256" key="1">
    <source>
        <dbReference type="ARBA" id="ARBA00004141"/>
    </source>
</evidence>
<dbReference type="GO" id="GO:0140358">
    <property type="term" value="F:P-type transmembrane transporter activity"/>
    <property type="evidence" value="ECO:0007669"/>
    <property type="project" value="InterPro"/>
</dbReference>
<dbReference type="InterPro" id="IPR044492">
    <property type="entry name" value="P_typ_ATPase_HD_dom"/>
</dbReference>
<dbReference type="SFLD" id="SFLDS00003">
    <property type="entry name" value="Haloacid_Dehalogenase"/>
    <property type="match status" value="1"/>
</dbReference>
<dbReference type="GO" id="GO:0046872">
    <property type="term" value="F:metal ion binding"/>
    <property type="evidence" value="ECO:0007669"/>
    <property type="project" value="UniProtKB-UniRule"/>
</dbReference>
<dbReference type="InterPro" id="IPR004014">
    <property type="entry name" value="ATPase_P-typ_cation-transptr_N"/>
</dbReference>
<keyword evidence="18" id="KW-1185">Reference proteome</keyword>
<dbReference type="GO" id="GO:0005524">
    <property type="term" value="F:ATP binding"/>
    <property type="evidence" value="ECO:0007669"/>
    <property type="project" value="UniProtKB-UniRule"/>
</dbReference>
<keyword evidence="11 13" id="KW-0472">Membrane</keyword>
<feature type="transmembrane region" description="Helical" evidence="13">
    <location>
        <begin position="1200"/>
        <end position="1223"/>
    </location>
</feature>
<comment type="similarity">
    <text evidence="2 13">Belongs to the cation transport ATPase (P-type) (TC 3.A.3) family. Type V subfamily.</text>
</comment>
<dbReference type="SUPFAM" id="SSF81665">
    <property type="entry name" value="Calcium ATPase, transmembrane domain M"/>
    <property type="match status" value="1"/>
</dbReference>
<dbReference type="InterPro" id="IPR023298">
    <property type="entry name" value="ATPase_P-typ_TM_dom_sf"/>
</dbReference>
<evidence type="ECO:0000256" key="2">
    <source>
        <dbReference type="ARBA" id="ARBA00006000"/>
    </source>
</evidence>
<feature type="domain" description="P-type ATPase A" evidence="14">
    <location>
        <begin position="293"/>
        <end position="414"/>
    </location>
</feature>
<feature type="transmembrane region" description="Helical" evidence="13">
    <location>
        <begin position="1044"/>
        <end position="1063"/>
    </location>
</feature>
<dbReference type="NCBIfam" id="TIGR01494">
    <property type="entry name" value="ATPase_P-type"/>
    <property type="match status" value="2"/>
</dbReference>
<feature type="non-terminal residue" evidence="17">
    <location>
        <position position="1"/>
    </location>
</feature>
<feature type="transmembrane region" description="Helical" evidence="13">
    <location>
        <begin position="226"/>
        <end position="247"/>
    </location>
</feature>
<dbReference type="InterPro" id="IPR036412">
    <property type="entry name" value="HAD-like_sf"/>
</dbReference>
<dbReference type="Pfam" id="PF12409">
    <property type="entry name" value="P5-ATPase"/>
    <property type="match status" value="1"/>
</dbReference>
<protein>
    <recommendedName>
        <fullName evidence="13">Cation-transporting ATPase</fullName>
        <ecNumber evidence="13">7.2.2.-</ecNumber>
    </recommendedName>
</protein>
<dbReference type="EMBL" id="WJQU01000002">
    <property type="protein sequence ID" value="KAJ6641943.1"/>
    <property type="molecule type" value="Genomic_DNA"/>
</dbReference>
<feature type="transmembrane region" description="Helical" evidence="13">
    <location>
        <begin position="1084"/>
        <end position="1108"/>
    </location>
</feature>
<feature type="transmembrane region" description="Helical" evidence="13">
    <location>
        <begin position="1017"/>
        <end position="1038"/>
    </location>
</feature>
<evidence type="ECO:0000313" key="18">
    <source>
        <dbReference type="Proteomes" id="UP001151699"/>
    </source>
</evidence>
<dbReference type="GO" id="GO:0015203">
    <property type="term" value="F:polyamine transmembrane transporter activity"/>
    <property type="evidence" value="ECO:0007669"/>
    <property type="project" value="TreeGrafter"/>
</dbReference>
<comment type="caution">
    <text evidence="17">The sequence shown here is derived from an EMBL/GenBank/DDBJ whole genome shotgun (WGS) entry which is preliminary data.</text>
</comment>
<proteinExistence type="inferred from homology"/>
<feature type="transmembrane region" description="Helical" evidence="13">
    <location>
        <begin position="1159"/>
        <end position="1180"/>
    </location>
</feature>
<evidence type="ECO:0000256" key="5">
    <source>
        <dbReference type="ARBA" id="ARBA00022723"/>
    </source>
</evidence>
<dbReference type="InterPro" id="IPR059000">
    <property type="entry name" value="ATPase_P-type_domA"/>
</dbReference>
<evidence type="ECO:0000259" key="16">
    <source>
        <dbReference type="Pfam" id="PF12409"/>
    </source>
</evidence>
<dbReference type="Gene3D" id="3.40.50.1000">
    <property type="entry name" value="HAD superfamily/HAD-like"/>
    <property type="match status" value="1"/>
</dbReference>
<keyword evidence="5 13" id="KW-0479">Metal-binding</keyword>
<dbReference type="PANTHER" id="PTHR45630">
    <property type="entry name" value="CATION-TRANSPORTING ATPASE-RELATED"/>
    <property type="match status" value="1"/>
</dbReference>
<evidence type="ECO:0000256" key="10">
    <source>
        <dbReference type="ARBA" id="ARBA00022989"/>
    </source>
</evidence>
<evidence type="ECO:0000313" key="17">
    <source>
        <dbReference type="EMBL" id="KAJ6641943.1"/>
    </source>
</evidence>
<dbReference type="SFLD" id="SFLDF00027">
    <property type="entry name" value="p-type_atpase"/>
    <property type="match status" value="1"/>
</dbReference>
<evidence type="ECO:0000256" key="8">
    <source>
        <dbReference type="ARBA" id="ARBA00022842"/>
    </source>
</evidence>
<dbReference type="InterPro" id="IPR006544">
    <property type="entry name" value="P-type_TPase_V"/>
</dbReference>
<dbReference type="Proteomes" id="UP001151699">
    <property type="component" value="Chromosome B"/>
</dbReference>
<dbReference type="SUPFAM" id="SSF81660">
    <property type="entry name" value="Metal cation-transporting ATPase, ATP-binding domain N"/>
    <property type="match status" value="1"/>
</dbReference>
<dbReference type="InterPro" id="IPR023214">
    <property type="entry name" value="HAD_sf"/>
</dbReference>
<dbReference type="PROSITE" id="PS00154">
    <property type="entry name" value="ATPASE_E1_E2"/>
    <property type="match status" value="1"/>
</dbReference>
<evidence type="ECO:0000256" key="6">
    <source>
        <dbReference type="ARBA" id="ARBA00022741"/>
    </source>
</evidence>
<dbReference type="InterPro" id="IPR018303">
    <property type="entry name" value="ATPase_P-typ_P_site"/>
</dbReference>
<feature type="transmembrane region" description="Helical" evidence="13">
    <location>
        <begin position="259"/>
        <end position="279"/>
    </location>
</feature>
<dbReference type="GO" id="GO:0006874">
    <property type="term" value="P:intracellular calcium ion homeostasis"/>
    <property type="evidence" value="ECO:0007669"/>
    <property type="project" value="TreeGrafter"/>
</dbReference>
<dbReference type="FunFam" id="1.20.1110.10:FF:000034">
    <property type="entry name" value="Cation-transporting ATPase"/>
    <property type="match status" value="1"/>
</dbReference>